<feature type="compositionally biased region" description="Low complexity" evidence="1">
    <location>
        <begin position="345"/>
        <end position="355"/>
    </location>
</feature>
<feature type="region of interest" description="Disordered" evidence="1">
    <location>
        <begin position="1"/>
        <end position="55"/>
    </location>
</feature>
<feature type="region of interest" description="Disordered" evidence="1">
    <location>
        <begin position="559"/>
        <end position="582"/>
    </location>
</feature>
<reference evidence="3" key="1">
    <citation type="submission" date="2021-08" db="EMBL/GenBank/DDBJ databases">
        <title>Global Aspergillus fumigatus from environmental and clinical sources.</title>
        <authorList>
            <person name="Barber A."/>
            <person name="Sae-Ong T."/>
        </authorList>
    </citation>
    <scope>NUCLEOTIDE SEQUENCE</scope>
    <source>
        <strain evidence="3">NRZ-2016-071</strain>
    </source>
</reference>
<evidence type="ECO:0000313" key="3">
    <source>
        <dbReference type="EMBL" id="KAH1907623.1"/>
    </source>
</evidence>
<accession>A0A9P8STA5</accession>
<sequence length="609" mass="72471">MSRRGRNHDYYEEHFYEKESDTYRRPQRSRHKRFAQDDEYDELKHGSRMSPPLPVDELTRLHIQERSKPDFIHESFDPPRYPGPLAVMREREENEMDMLPPETLRGYELDRHERRERPRHRRTAKGEDVYFQEKSQRQRYTRAEYDEGEFELQRERPSIPRSNLDSDEELVRLRSDKKGKKGSRVKHADLEIERDELYRRGSDARWEHTRLHSDVRERTPAAHLRSHRHRQPDGDEEDAEDIIIQRDERRGRSGRFKEKEKITMREREISTSPESPSSRELSQVRKSHVTSRERMRDGYELPRAPLAPSPDPSSPSSFEELEIRHRTRGRPRKEKIIIERRDDTSPPSILSSSESGNKSEDELDITHANLKTSNRREDVLIMERQPQPHESDEEVHVFEEEQYTRHDAGGPQRRSTPTVTIEDKAIVRADSGSHGSADQQMRRERRVSTQRSRSIKGHRRLSDENIDCKDGRIGRRYIGVKDKRDRLWTEITKDLVVREAIERAGYEYEETDSFYYIFSYLGYDDISALVALSEDIRRARRQRIQEIRRERGSMRIPFAPEPVTPAPVLPGRPPSPRLRTRDERRLKKERELIIEEGRWRPGPAPLKRW</sequence>
<feature type="compositionally biased region" description="Basic and acidic residues" evidence="1">
    <location>
        <begin position="243"/>
        <end position="269"/>
    </location>
</feature>
<gene>
    <name evidence="3" type="ORF">KXV57_004113</name>
</gene>
<name>A0A9P8STA5_ASPFM</name>
<organism evidence="3 4">
    <name type="scientific">Aspergillus fumigatus</name>
    <name type="common">Neosartorya fumigata</name>
    <dbReference type="NCBI Taxonomy" id="746128"/>
    <lineage>
        <taxon>Eukaryota</taxon>
        <taxon>Fungi</taxon>
        <taxon>Dikarya</taxon>
        <taxon>Ascomycota</taxon>
        <taxon>Pezizomycotina</taxon>
        <taxon>Eurotiomycetes</taxon>
        <taxon>Eurotiomycetidae</taxon>
        <taxon>Eurotiales</taxon>
        <taxon>Aspergillaceae</taxon>
        <taxon>Aspergillus</taxon>
        <taxon>Aspergillus subgen. Fumigati</taxon>
    </lineage>
</organism>
<feature type="compositionally biased region" description="Basic and acidic residues" evidence="1">
    <location>
        <begin position="141"/>
        <end position="158"/>
    </location>
</feature>
<dbReference type="Proteomes" id="UP000813423">
    <property type="component" value="Unassembled WGS sequence"/>
</dbReference>
<dbReference type="OMA" id="RRYIGMK"/>
<feature type="compositionally biased region" description="Basic and acidic residues" evidence="1">
    <location>
        <begin position="105"/>
        <end position="116"/>
    </location>
</feature>
<dbReference type="EMBL" id="JAIBSC010000026">
    <property type="protein sequence ID" value="KAH1907623.1"/>
    <property type="molecule type" value="Genomic_DNA"/>
</dbReference>
<feature type="compositionally biased region" description="Pro residues" evidence="1">
    <location>
        <begin position="559"/>
        <end position="576"/>
    </location>
</feature>
<feature type="compositionally biased region" description="Polar residues" evidence="1">
    <location>
        <begin position="270"/>
        <end position="281"/>
    </location>
</feature>
<comment type="caution">
    <text evidence="3">The sequence shown here is derived from an EMBL/GenBank/DDBJ whole genome shotgun (WGS) entry which is preliminary data.</text>
</comment>
<feature type="region of interest" description="Disordered" evidence="1">
    <location>
        <begin position="92"/>
        <end position="363"/>
    </location>
</feature>
<evidence type="ECO:0000259" key="2">
    <source>
        <dbReference type="Pfam" id="PF26118"/>
    </source>
</evidence>
<evidence type="ECO:0000256" key="1">
    <source>
        <dbReference type="SAM" id="MobiDB-lite"/>
    </source>
</evidence>
<proteinExistence type="predicted"/>
<evidence type="ECO:0000313" key="4">
    <source>
        <dbReference type="Proteomes" id="UP000813423"/>
    </source>
</evidence>
<protein>
    <recommendedName>
        <fullName evidence="2">DUF8035 domain-containing protein</fullName>
    </recommendedName>
</protein>
<feature type="compositionally biased region" description="Basic and acidic residues" evidence="1">
    <location>
        <begin position="186"/>
        <end position="220"/>
    </location>
</feature>
<dbReference type="Pfam" id="PF26118">
    <property type="entry name" value="DUF8035"/>
    <property type="match status" value="1"/>
</dbReference>
<feature type="region of interest" description="Disordered" evidence="1">
    <location>
        <begin position="403"/>
        <end position="459"/>
    </location>
</feature>
<feature type="compositionally biased region" description="Basic and acidic residues" evidence="1">
    <location>
        <begin position="334"/>
        <end position="344"/>
    </location>
</feature>
<dbReference type="InterPro" id="IPR058348">
    <property type="entry name" value="DUF8035"/>
</dbReference>
<feature type="compositionally biased region" description="Basic and acidic residues" evidence="1">
    <location>
        <begin position="290"/>
        <end position="300"/>
    </location>
</feature>
<feature type="domain" description="DUF8035" evidence="2">
    <location>
        <begin position="485"/>
        <end position="539"/>
    </location>
</feature>
<dbReference type="AlphaFoldDB" id="A0A9P8STA5"/>
<feature type="compositionally biased region" description="Basic and acidic residues" evidence="1">
    <location>
        <begin position="7"/>
        <end position="24"/>
    </location>
</feature>